<comment type="caution">
    <text evidence="2">The sequence shown here is derived from an EMBL/GenBank/DDBJ whole genome shotgun (WGS) entry which is preliminary data.</text>
</comment>
<dbReference type="SUPFAM" id="SSF52087">
    <property type="entry name" value="CRAL/TRIO domain"/>
    <property type="match status" value="1"/>
</dbReference>
<dbReference type="InterPro" id="IPR036865">
    <property type="entry name" value="CRAL-TRIO_dom_sf"/>
</dbReference>
<dbReference type="PROSITE" id="PS50191">
    <property type="entry name" value="CRAL_TRIO"/>
    <property type="match status" value="1"/>
</dbReference>
<dbReference type="AlphaFoldDB" id="A0AAD5TET9"/>
<protein>
    <recommendedName>
        <fullName evidence="1">CRAL-TRIO domain-containing protein</fullName>
    </recommendedName>
</protein>
<evidence type="ECO:0000313" key="3">
    <source>
        <dbReference type="Proteomes" id="UP001212152"/>
    </source>
</evidence>
<evidence type="ECO:0000259" key="1">
    <source>
        <dbReference type="PROSITE" id="PS50191"/>
    </source>
</evidence>
<gene>
    <name evidence="2" type="ORF">HDU87_008782</name>
</gene>
<reference evidence="2" key="1">
    <citation type="submission" date="2020-05" db="EMBL/GenBank/DDBJ databases">
        <title>Phylogenomic resolution of chytrid fungi.</title>
        <authorList>
            <person name="Stajich J.E."/>
            <person name="Amses K."/>
            <person name="Simmons R."/>
            <person name="Seto K."/>
            <person name="Myers J."/>
            <person name="Bonds A."/>
            <person name="Quandt C.A."/>
            <person name="Barry K."/>
            <person name="Liu P."/>
            <person name="Grigoriev I."/>
            <person name="Longcore J.E."/>
            <person name="James T.Y."/>
        </authorList>
    </citation>
    <scope>NUCLEOTIDE SEQUENCE</scope>
    <source>
        <strain evidence="2">JEL0379</strain>
    </source>
</reference>
<feature type="domain" description="CRAL-TRIO" evidence="1">
    <location>
        <begin position="106"/>
        <end position="268"/>
    </location>
</feature>
<dbReference type="Pfam" id="PF00650">
    <property type="entry name" value="CRAL_TRIO"/>
    <property type="match status" value="1"/>
</dbReference>
<organism evidence="2 3">
    <name type="scientific">Geranomyces variabilis</name>
    <dbReference type="NCBI Taxonomy" id="109894"/>
    <lineage>
        <taxon>Eukaryota</taxon>
        <taxon>Fungi</taxon>
        <taxon>Fungi incertae sedis</taxon>
        <taxon>Chytridiomycota</taxon>
        <taxon>Chytridiomycota incertae sedis</taxon>
        <taxon>Chytridiomycetes</taxon>
        <taxon>Spizellomycetales</taxon>
        <taxon>Powellomycetaceae</taxon>
        <taxon>Geranomyces</taxon>
    </lineage>
</organism>
<dbReference type="PANTHER" id="PTHR45824">
    <property type="entry name" value="GH16843P"/>
    <property type="match status" value="1"/>
</dbReference>
<accession>A0AAD5TET9</accession>
<dbReference type="InterPro" id="IPR036273">
    <property type="entry name" value="CRAL/TRIO_N_dom_sf"/>
</dbReference>
<dbReference type="Proteomes" id="UP001212152">
    <property type="component" value="Unassembled WGS sequence"/>
</dbReference>
<dbReference type="SUPFAM" id="SSF46938">
    <property type="entry name" value="CRAL/TRIO N-terminal domain"/>
    <property type="match status" value="1"/>
</dbReference>
<evidence type="ECO:0000313" key="2">
    <source>
        <dbReference type="EMBL" id="KAJ3170442.1"/>
    </source>
</evidence>
<dbReference type="InterPro" id="IPR001251">
    <property type="entry name" value="CRAL-TRIO_dom"/>
</dbReference>
<dbReference type="PANTHER" id="PTHR45824:SF29">
    <property type="entry name" value="GH16843P"/>
    <property type="match status" value="1"/>
</dbReference>
<dbReference type="Gene3D" id="3.40.525.10">
    <property type="entry name" value="CRAL-TRIO lipid binding domain"/>
    <property type="match status" value="1"/>
</dbReference>
<keyword evidence="3" id="KW-1185">Reference proteome</keyword>
<dbReference type="SMART" id="SM00516">
    <property type="entry name" value="SEC14"/>
    <property type="match status" value="1"/>
</dbReference>
<dbReference type="CDD" id="cd00170">
    <property type="entry name" value="SEC14"/>
    <property type="match status" value="1"/>
</dbReference>
<dbReference type="GO" id="GO:0008526">
    <property type="term" value="F:phosphatidylinositol transfer activity"/>
    <property type="evidence" value="ECO:0007669"/>
    <property type="project" value="TreeGrafter"/>
</dbReference>
<sequence>MASTEPETQLEAQASVPPVTAPAELLADATFSASLAISFGTQDNYEAFRSRVRTDDKLISLGSAKLSDWWLVKFFDGARGNGELAYKMLEKTMQWRIEYKWDSLATEDFTADELTGKLYYHNFAKDGTPVLIWRIARHKADPKLVEHTVRFIVYTMVKGIRDGTVASRLTLLVDRLGSTNDNVEGIAFFRSLTSVLQTHFPEMLQRIIIFPTNWLLWTVWKVVKPFLDMTVVEKVSLVGPKEYKQTLQDAIALEFLSQRYGGNSIDWTDKGAVAATLPDDEEEDDGSTEEGAVAKMHERDSAVSVSAVSLQGLSLQEKKDGEIKKVPKSSTWGVGGFRKMSSFKKDFFQSKEK</sequence>
<proteinExistence type="predicted"/>
<name>A0AAD5TET9_9FUNG</name>
<dbReference type="InterPro" id="IPR052578">
    <property type="entry name" value="PI_Transfer_CRAL-TRIO"/>
</dbReference>
<dbReference type="EMBL" id="JADGJQ010000096">
    <property type="protein sequence ID" value="KAJ3170442.1"/>
    <property type="molecule type" value="Genomic_DNA"/>
</dbReference>